<evidence type="ECO:0000313" key="3">
    <source>
        <dbReference type="Proteomes" id="UP000054279"/>
    </source>
</evidence>
<protein>
    <submittedName>
        <fullName evidence="2">Uncharacterized protein</fullName>
    </submittedName>
</protein>
<dbReference type="Proteomes" id="UP000054279">
    <property type="component" value="Unassembled WGS sequence"/>
</dbReference>
<name>A0A0C9U5J7_SPHS4</name>
<dbReference type="HOGENOM" id="CLU_1367014_0_0_1"/>
<dbReference type="EMBL" id="KN837280">
    <property type="protein sequence ID" value="KIJ29559.1"/>
    <property type="molecule type" value="Genomic_DNA"/>
</dbReference>
<proteinExistence type="predicted"/>
<evidence type="ECO:0000313" key="2">
    <source>
        <dbReference type="EMBL" id="KIJ29559.1"/>
    </source>
</evidence>
<reference evidence="2 3" key="1">
    <citation type="submission" date="2014-06" db="EMBL/GenBank/DDBJ databases">
        <title>Evolutionary Origins and Diversification of the Mycorrhizal Mutualists.</title>
        <authorList>
            <consortium name="DOE Joint Genome Institute"/>
            <consortium name="Mycorrhizal Genomics Consortium"/>
            <person name="Kohler A."/>
            <person name="Kuo A."/>
            <person name="Nagy L.G."/>
            <person name="Floudas D."/>
            <person name="Copeland A."/>
            <person name="Barry K.W."/>
            <person name="Cichocki N."/>
            <person name="Veneault-Fourrey C."/>
            <person name="LaButti K."/>
            <person name="Lindquist E.A."/>
            <person name="Lipzen A."/>
            <person name="Lundell T."/>
            <person name="Morin E."/>
            <person name="Murat C."/>
            <person name="Riley R."/>
            <person name="Ohm R."/>
            <person name="Sun H."/>
            <person name="Tunlid A."/>
            <person name="Henrissat B."/>
            <person name="Grigoriev I.V."/>
            <person name="Hibbett D.S."/>
            <person name="Martin F."/>
        </authorList>
    </citation>
    <scope>NUCLEOTIDE SEQUENCE [LARGE SCALE GENOMIC DNA]</scope>
    <source>
        <strain evidence="2 3">SS14</strain>
    </source>
</reference>
<feature type="region of interest" description="Disordered" evidence="1">
    <location>
        <begin position="176"/>
        <end position="200"/>
    </location>
</feature>
<sequence length="200" mass="23653">MSTFRPAGYPYRTIDITKAPVRLRLLSIFPELFDPILEPHFRPPRGAAFFEWCYVSFNSVFMGDDIELIRSARHSSRMRELYMDRLKLIANLRLVCRGFKYWVNRFFVCDLWFIHPRQLKAYIFFATRNLGLLRHIKRLRIDIPILLPSANQPVPETLEDWPTGRTHVIGYIPPAHHSAHPVERENPDTPGFRTDREKYA</sequence>
<keyword evidence="3" id="KW-1185">Reference proteome</keyword>
<evidence type="ECO:0000256" key="1">
    <source>
        <dbReference type="SAM" id="MobiDB-lite"/>
    </source>
</evidence>
<organism evidence="2 3">
    <name type="scientific">Sphaerobolus stellatus (strain SS14)</name>
    <dbReference type="NCBI Taxonomy" id="990650"/>
    <lineage>
        <taxon>Eukaryota</taxon>
        <taxon>Fungi</taxon>
        <taxon>Dikarya</taxon>
        <taxon>Basidiomycota</taxon>
        <taxon>Agaricomycotina</taxon>
        <taxon>Agaricomycetes</taxon>
        <taxon>Phallomycetidae</taxon>
        <taxon>Geastrales</taxon>
        <taxon>Sphaerobolaceae</taxon>
        <taxon>Sphaerobolus</taxon>
    </lineage>
</organism>
<feature type="compositionally biased region" description="Basic and acidic residues" evidence="1">
    <location>
        <begin position="180"/>
        <end position="200"/>
    </location>
</feature>
<accession>A0A0C9U5J7</accession>
<gene>
    <name evidence="2" type="ORF">M422DRAFT_268999</name>
</gene>
<dbReference type="AlphaFoldDB" id="A0A0C9U5J7"/>